<reference evidence="1 2" key="1">
    <citation type="submission" date="2017-01" db="EMBL/GenBank/DDBJ databases">
        <title>Genome Analysis of Deinococcus marmoris KOPRI26562.</title>
        <authorList>
            <person name="Kim J.H."/>
            <person name="Oh H.-M."/>
        </authorList>
    </citation>
    <scope>NUCLEOTIDE SEQUENCE [LARGE SCALE GENOMIC DNA]</scope>
    <source>
        <strain evidence="1 2">KOPRI26562</strain>
    </source>
</reference>
<dbReference type="RefSeq" id="WP_075833624.1">
    <property type="nucleotide sequence ID" value="NZ_MSTI01000095.1"/>
</dbReference>
<dbReference type="EMBL" id="MSTI01000095">
    <property type="protein sequence ID" value="OLV17523.1"/>
    <property type="molecule type" value="Genomic_DNA"/>
</dbReference>
<keyword evidence="2" id="KW-1185">Reference proteome</keyword>
<dbReference type="STRING" id="249408.BOO71_0008548"/>
<dbReference type="OrthoDB" id="69606at2"/>
<dbReference type="AlphaFoldDB" id="A0A1U7NX71"/>
<comment type="caution">
    <text evidence="1">The sequence shown here is derived from an EMBL/GenBank/DDBJ whole genome shotgun (WGS) entry which is preliminary data.</text>
</comment>
<organism evidence="1 2">
    <name type="scientific">Deinococcus marmoris</name>
    <dbReference type="NCBI Taxonomy" id="249408"/>
    <lineage>
        <taxon>Bacteria</taxon>
        <taxon>Thermotogati</taxon>
        <taxon>Deinococcota</taxon>
        <taxon>Deinococci</taxon>
        <taxon>Deinococcales</taxon>
        <taxon>Deinococcaceae</taxon>
        <taxon>Deinococcus</taxon>
    </lineage>
</organism>
<dbReference type="Proteomes" id="UP000186607">
    <property type="component" value="Unassembled WGS sequence"/>
</dbReference>
<protein>
    <submittedName>
        <fullName evidence="1">Uncharacterized protein</fullName>
    </submittedName>
</protein>
<name>A0A1U7NX71_9DEIO</name>
<evidence type="ECO:0000313" key="1">
    <source>
        <dbReference type="EMBL" id="OLV17523.1"/>
    </source>
</evidence>
<evidence type="ECO:0000313" key="2">
    <source>
        <dbReference type="Proteomes" id="UP000186607"/>
    </source>
</evidence>
<sequence length="145" mass="16749">MTSIDLRPPCPLTVQFWLLGLDARQGHLLLRGFRKRPASQGSSTYVLDHLSLHSSGLSFRQESDLLQFNRRTRSYTLNGRPIPAGFARQLLRPTLQAHEDWTARRFGPGYRQAQFSAQRPPRVVFRSLESWRQYIRPAAFLSPML</sequence>
<proteinExistence type="predicted"/>
<accession>A0A1U7NX71</accession>
<gene>
    <name evidence="1" type="ORF">BOO71_0008548</name>
</gene>